<proteinExistence type="predicted"/>
<evidence type="ECO:0000313" key="1">
    <source>
        <dbReference type="EMBL" id="RHZ44935.1"/>
    </source>
</evidence>
<dbReference type="EMBL" id="PQFF01000563">
    <property type="protein sequence ID" value="RHZ44935.1"/>
    <property type="molecule type" value="Genomic_DNA"/>
</dbReference>
<keyword evidence="2" id="KW-1185">Reference proteome</keyword>
<accession>A0A397G1V0</accession>
<protein>
    <recommendedName>
        <fullName evidence="3">F-box domain-containing protein</fullName>
    </recommendedName>
</protein>
<comment type="caution">
    <text evidence="1">The sequence shown here is derived from an EMBL/GenBank/DDBJ whole genome shotgun (WGS) entry which is preliminary data.</text>
</comment>
<dbReference type="OrthoDB" id="2631350at2759"/>
<name>A0A397G1V0_9GLOM</name>
<evidence type="ECO:0000313" key="2">
    <source>
        <dbReference type="Proteomes" id="UP000266861"/>
    </source>
</evidence>
<organism evidence="1 2">
    <name type="scientific">Diversispora epigaea</name>
    <dbReference type="NCBI Taxonomy" id="1348612"/>
    <lineage>
        <taxon>Eukaryota</taxon>
        <taxon>Fungi</taxon>
        <taxon>Fungi incertae sedis</taxon>
        <taxon>Mucoromycota</taxon>
        <taxon>Glomeromycotina</taxon>
        <taxon>Glomeromycetes</taxon>
        <taxon>Diversisporales</taxon>
        <taxon>Diversisporaceae</taxon>
        <taxon>Diversispora</taxon>
    </lineage>
</organism>
<dbReference type="Proteomes" id="UP000266861">
    <property type="component" value="Unassembled WGS sequence"/>
</dbReference>
<evidence type="ECO:0008006" key="3">
    <source>
        <dbReference type="Google" id="ProtNLM"/>
    </source>
</evidence>
<reference evidence="1 2" key="1">
    <citation type="submission" date="2018-08" db="EMBL/GenBank/DDBJ databases">
        <title>Genome and evolution of the arbuscular mycorrhizal fungus Diversispora epigaea (formerly Glomus versiforme) and its bacterial endosymbionts.</title>
        <authorList>
            <person name="Sun X."/>
            <person name="Fei Z."/>
            <person name="Harrison M."/>
        </authorList>
    </citation>
    <scope>NUCLEOTIDE SEQUENCE [LARGE SCALE GENOMIC DNA]</scope>
    <source>
        <strain evidence="1 2">IT104</strain>
    </source>
</reference>
<dbReference type="STRING" id="1348612.A0A397G1V0"/>
<gene>
    <name evidence="1" type="ORF">Glove_707g35</name>
</gene>
<sequence length="268" mass="31038">METKISTEILIKILNNVQSSRSTRNLYSSLLVNRFWCKATVTSGHDLIGSILKLPGALKVFKKLKSFTWRIEEDDEICPLYESLALICDNILNMDLSLNSYSQVQLLTKLISVQKRLENLSIVYEKRFEILSIVDDDNDDKKLYIEYCRGLYNSDILYSINPEQVMAISNNNFNELRSFSFYCEEEIDANELLCQMAENASESIETIEIRMGIFSADSLKKFFEGWCCKGKGGNKKFIVKRTEQARLFTLNDKHFKVIEEYGVQFNIE</sequence>
<dbReference type="AlphaFoldDB" id="A0A397G1V0"/>